<dbReference type="KEGG" id="mey:TM49_15495"/>
<dbReference type="PANTHER" id="PTHR46796:SF14">
    <property type="entry name" value="TRANSCRIPTIONAL REGULATORY PROTEIN"/>
    <property type="match status" value="1"/>
</dbReference>
<gene>
    <name evidence="5" type="ORF">TM49_15495</name>
</gene>
<dbReference type="GO" id="GO:0043565">
    <property type="term" value="F:sequence-specific DNA binding"/>
    <property type="evidence" value="ECO:0007669"/>
    <property type="project" value="InterPro"/>
</dbReference>
<evidence type="ECO:0000256" key="1">
    <source>
        <dbReference type="ARBA" id="ARBA00023015"/>
    </source>
</evidence>
<protein>
    <submittedName>
        <fullName evidence="5">AraC family transcriptional regulator</fullName>
    </submittedName>
</protein>
<feature type="domain" description="HTH araC/xylS-type" evidence="4">
    <location>
        <begin position="189"/>
        <end position="287"/>
    </location>
</feature>
<proteinExistence type="predicted"/>
<dbReference type="HOGENOM" id="CLU_000445_88_4_5"/>
<dbReference type="InterPro" id="IPR050204">
    <property type="entry name" value="AraC_XylS_family_regulators"/>
</dbReference>
<dbReference type="InterPro" id="IPR018062">
    <property type="entry name" value="HTH_AraC-typ_CS"/>
</dbReference>
<keyword evidence="2" id="KW-0238">DNA-binding</keyword>
<reference evidence="5 6" key="1">
    <citation type="journal article" date="2015" name="Genome Announc.">
        <title>Complete genome sequence of Martelella endophytica YC6887, which has antifungal activity associated with a halophyte.</title>
        <authorList>
            <person name="Khan A."/>
            <person name="Khan H."/>
            <person name="Chung E.J."/>
            <person name="Hossain M.T."/>
            <person name="Chung Y.R."/>
        </authorList>
    </citation>
    <scope>NUCLEOTIDE SEQUENCE [LARGE SCALE GENOMIC DNA]</scope>
    <source>
        <strain evidence="5">YC6887</strain>
    </source>
</reference>
<sequence>MICHTEGIRPVAPVKWRGLDGLVGVFWDAEGEAGAHAYYLSPDPRIVIFFNDVSPHIRMTNHDGGIGRKDRPMTRAIFVPAGTPMWTKFTSWHRFSHLDLHLHQGRLLRLLAPAVGSSAARAILRRPVEIQDVGPIAALADMIVEELANPMRHPLYAESLVGSVAAALLDIPREQEKAAGGRITQGQMNRLLSSFNTRADGRMSVAEMAGTVGLSESWFATVFRETTGKTPLQWQREKRIERAQALLVTTGLSLADVAAKLGFSDQAHLTKVFRQVVGETPAAWKRAQPTDLIKGPAR</sequence>
<accession>A0A0D5LTQ5</accession>
<dbReference type="InterPro" id="IPR018060">
    <property type="entry name" value="HTH_AraC"/>
</dbReference>
<keyword evidence="3" id="KW-0804">Transcription</keyword>
<dbReference type="SMART" id="SM00342">
    <property type="entry name" value="HTH_ARAC"/>
    <property type="match status" value="1"/>
</dbReference>
<dbReference type="InterPro" id="IPR009057">
    <property type="entry name" value="Homeodomain-like_sf"/>
</dbReference>
<name>A0A0D5LTQ5_MAREN</name>
<dbReference type="PATRIC" id="fig|1486262.3.peg.3201"/>
<dbReference type="PANTHER" id="PTHR46796">
    <property type="entry name" value="HTH-TYPE TRANSCRIPTIONAL ACTIVATOR RHAS-RELATED"/>
    <property type="match status" value="1"/>
</dbReference>
<evidence type="ECO:0000256" key="3">
    <source>
        <dbReference type="ARBA" id="ARBA00023163"/>
    </source>
</evidence>
<dbReference type="PROSITE" id="PS01124">
    <property type="entry name" value="HTH_ARAC_FAMILY_2"/>
    <property type="match status" value="1"/>
</dbReference>
<dbReference type="Gene3D" id="1.10.10.60">
    <property type="entry name" value="Homeodomain-like"/>
    <property type="match status" value="2"/>
</dbReference>
<keyword evidence="6" id="KW-1185">Reference proteome</keyword>
<evidence type="ECO:0000256" key="2">
    <source>
        <dbReference type="ARBA" id="ARBA00023125"/>
    </source>
</evidence>
<dbReference type="STRING" id="1486262.TM49_15495"/>
<evidence type="ECO:0000313" key="5">
    <source>
        <dbReference type="EMBL" id="AJY46758.1"/>
    </source>
</evidence>
<dbReference type="AlphaFoldDB" id="A0A0D5LTQ5"/>
<dbReference type="GO" id="GO:0003700">
    <property type="term" value="F:DNA-binding transcription factor activity"/>
    <property type="evidence" value="ECO:0007669"/>
    <property type="project" value="InterPro"/>
</dbReference>
<dbReference type="Pfam" id="PF12833">
    <property type="entry name" value="HTH_18"/>
    <property type="match status" value="1"/>
</dbReference>
<organism evidence="5 6">
    <name type="scientific">Martelella endophytica</name>
    <dbReference type="NCBI Taxonomy" id="1486262"/>
    <lineage>
        <taxon>Bacteria</taxon>
        <taxon>Pseudomonadati</taxon>
        <taxon>Pseudomonadota</taxon>
        <taxon>Alphaproteobacteria</taxon>
        <taxon>Hyphomicrobiales</taxon>
        <taxon>Aurantimonadaceae</taxon>
        <taxon>Martelella</taxon>
    </lineage>
</organism>
<dbReference type="PROSITE" id="PS00041">
    <property type="entry name" value="HTH_ARAC_FAMILY_1"/>
    <property type="match status" value="1"/>
</dbReference>
<evidence type="ECO:0000259" key="4">
    <source>
        <dbReference type="PROSITE" id="PS01124"/>
    </source>
</evidence>
<evidence type="ECO:0000313" key="6">
    <source>
        <dbReference type="Proteomes" id="UP000032611"/>
    </source>
</evidence>
<dbReference type="Proteomes" id="UP000032611">
    <property type="component" value="Chromosome"/>
</dbReference>
<keyword evidence="1" id="KW-0805">Transcription regulation</keyword>
<dbReference type="SUPFAM" id="SSF46689">
    <property type="entry name" value="Homeodomain-like"/>
    <property type="match status" value="2"/>
</dbReference>
<dbReference type="EMBL" id="CP010803">
    <property type="protein sequence ID" value="AJY46758.1"/>
    <property type="molecule type" value="Genomic_DNA"/>
</dbReference>